<evidence type="ECO:0000256" key="1">
    <source>
        <dbReference type="ARBA" id="ARBA00022598"/>
    </source>
</evidence>
<evidence type="ECO:0000313" key="7">
    <source>
        <dbReference type="Proteomes" id="UP000069135"/>
    </source>
</evidence>
<dbReference type="InterPro" id="IPR051046">
    <property type="entry name" value="MurCDEF_CellWall_CoF430Synth"/>
</dbReference>
<dbReference type="PANTHER" id="PTHR43024:SF1">
    <property type="entry name" value="UDP-N-ACETYLMURAMOYL-TRIPEPTIDE--D-ALANYL-D-ALANINE LIGASE"/>
    <property type="match status" value="1"/>
</dbReference>
<dbReference type="SUPFAM" id="SSF53244">
    <property type="entry name" value="MurD-like peptide ligases, peptide-binding domain"/>
    <property type="match status" value="1"/>
</dbReference>
<feature type="transmembrane region" description="Helical" evidence="4">
    <location>
        <begin position="43"/>
        <end position="64"/>
    </location>
</feature>
<dbReference type="GO" id="GO:0005524">
    <property type="term" value="F:ATP binding"/>
    <property type="evidence" value="ECO:0007669"/>
    <property type="project" value="UniProtKB-KW"/>
</dbReference>
<keyword evidence="1 6" id="KW-0436">Ligase</keyword>
<dbReference type="EMBL" id="CP013065">
    <property type="protein sequence ID" value="ALM13297.1"/>
    <property type="molecule type" value="Genomic_DNA"/>
</dbReference>
<dbReference type="Pfam" id="PF08245">
    <property type="entry name" value="Mur_ligase_M"/>
    <property type="match status" value="1"/>
</dbReference>
<feature type="transmembrane region" description="Helical" evidence="4">
    <location>
        <begin position="131"/>
        <end position="150"/>
    </location>
</feature>
<evidence type="ECO:0000256" key="4">
    <source>
        <dbReference type="SAM" id="Phobius"/>
    </source>
</evidence>
<proteinExistence type="predicted"/>
<gene>
    <name evidence="6" type="ORF">PeribacterD1_0618</name>
</gene>
<reference evidence="7" key="1">
    <citation type="submission" date="2015-10" db="EMBL/GenBank/DDBJ databases">
        <title>Analysis of five complete genome sequences for members of the class Peribacteria in the recently recognized Peregrinibacteria bacterial phylum.</title>
        <authorList>
            <person name="Anantharaman K."/>
            <person name="Brown C.T."/>
            <person name="Burstein D."/>
            <person name="Castelle C.J."/>
            <person name="Probst A.J."/>
            <person name="Thomas B.C."/>
            <person name="Williams K.H."/>
            <person name="Banfield J.F."/>
        </authorList>
    </citation>
    <scope>NUCLEOTIDE SEQUENCE [LARGE SCALE GENOMIC DNA]</scope>
</reference>
<dbReference type="InterPro" id="IPR036565">
    <property type="entry name" value="Mur-like_cat_sf"/>
</dbReference>
<accession>A0A0S1SMV1</accession>
<reference evidence="6 7" key="2">
    <citation type="journal article" date="2016" name="PeerJ">
        <title>Analysis of five complete genome sequences for members of the class Peribacteria in the recently recognized Peregrinibacteria bacterial phylum.</title>
        <authorList>
            <person name="Anantharaman K."/>
            <person name="Brown C.T."/>
            <person name="Burstein D."/>
            <person name="Castelle C.J."/>
            <person name="Probst A.J."/>
            <person name="Thomas B.C."/>
            <person name="Williams K.H."/>
            <person name="Banfield J.F."/>
        </authorList>
    </citation>
    <scope>NUCLEOTIDE SEQUENCE [LARGE SCALE GENOMIC DNA]</scope>
    <source>
        <strain evidence="6">RIFOXYD1_FULL_PER-ii_59_16</strain>
    </source>
</reference>
<feature type="transmembrane region" description="Helical" evidence="4">
    <location>
        <begin position="71"/>
        <end position="91"/>
    </location>
</feature>
<dbReference type="KEGG" id="prf:PeribacterA2_0617"/>
<dbReference type="SUPFAM" id="SSF53623">
    <property type="entry name" value="MurD-like peptide ligases, catalytic domain"/>
    <property type="match status" value="1"/>
</dbReference>
<keyword evidence="3" id="KW-0067">ATP-binding</keyword>
<dbReference type="PANTHER" id="PTHR43024">
    <property type="entry name" value="UDP-N-ACETYLMURAMOYL-TRIPEPTIDE--D-ALANYL-D-ALANINE LIGASE"/>
    <property type="match status" value="1"/>
</dbReference>
<evidence type="ECO:0000256" key="2">
    <source>
        <dbReference type="ARBA" id="ARBA00022741"/>
    </source>
</evidence>
<keyword evidence="4" id="KW-0472">Membrane</keyword>
<dbReference type="InterPro" id="IPR036615">
    <property type="entry name" value="Mur_ligase_C_dom_sf"/>
</dbReference>
<accession>A0A0S1SRY0</accession>
<accession>A0A0S1SHS7</accession>
<sequence length="510" mass="55376">MSLLLALLTLTATLSPLLTFATLWQVKEWRTDRLREHLRSEGLFVQIFGFVKPLVLLLALPALVLQWLPHVTWTVGVLSLLTVLTIARIALDRQPHPVWTAKAVALMAGAFVFVLAATVWLLLLPLTHTPALAVIPLLSPIALLGSWIVFSPVDALLKRRILAHARRLRKKYADLVVIGITGSVGKTTTKELLLHLLRDTGAHATPAYVNSEVGVARWLIHTLSGTAVPKILIVEMGAYRSGEIRLLSEVTQPIVGIITFVGSQHMALFGSQEKLLSAKAELFDVLPSEGAAIVNGDSPFADQLRPHARCRTVTVGTGGRADLEAFDIEETSAGLRFRAGNTMVTTPLHGTHNVTNVLLAMAAAETLGLKRSDVARKLASFRPPEHTFSVRSVGSLTLLDDTHNASPASFKAAIGWAKAQPAEGKVLLTSGLIELGEGEDRIHAELGVEAVGIFDRVIFTHGRHARAFERGYGKPVEILSKATKPVNHRSLFVCVGRIPEETVRRLLPKS</sequence>
<name>A0A0S1SHS7_9BACT</name>
<protein>
    <submittedName>
        <fullName evidence="6">UDP-N-acetylmuramoyl-tripeptide--D-alanyl-D-alanine ligase</fullName>
    </submittedName>
</protein>
<dbReference type="Gene3D" id="3.90.190.20">
    <property type="entry name" value="Mur ligase, C-terminal domain"/>
    <property type="match status" value="1"/>
</dbReference>
<dbReference type="STRING" id="1735162.PeribacterB2_0617"/>
<dbReference type="AlphaFoldDB" id="A0A0S1SHS7"/>
<feature type="domain" description="Mur ligase central" evidence="5">
    <location>
        <begin position="180"/>
        <end position="364"/>
    </location>
</feature>
<dbReference type="GO" id="GO:0016881">
    <property type="term" value="F:acid-amino acid ligase activity"/>
    <property type="evidence" value="ECO:0007669"/>
    <property type="project" value="InterPro"/>
</dbReference>
<feature type="transmembrane region" description="Helical" evidence="4">
    <location>
        <begin position="103"/>
        <end position="124"/>
    </location>
</feature>
<keyword evidence="2" id="KW-0547">Nucleotide-binding</keyword>
<evidence type="ECO:0000313" key="6">
    <source>
        <dbReference type="EMBL" id="ALM13297.1"/>
    </source>
</evidence>
<accession>A0A0S1SYB4</accession>
<dbReference type="Gene3D" id="3.40.1190.10">
    <property type="entry name" value="Mur-like, catalytic domain"/>
    <property type="match status" value="1"/>
</dbReference>
<evidence type="ECO:0000259" key="5">
    <source>
        <dbReference type="Pfam" id="PF08245"/>
    </source>
</evidence>
<keyword evidence="4" id="KW-1133">Transmembrane helix</keyword>
<evidence type="ECO:0000256" key="3">
    <source>
        <dbReference type="ARBA" id="ARBA00022840"/>
    </source>
</evidence>
<accession>A0A0S1SI97</accession>
<dbReference type="PATRIC" id="fig|1735161.3.peg.602"/>
<dbReference type="InterPro" id="IPR013221">
    <property type="entry name" value="Mur_ligase_cen"/>
</dbReference>
<organism evidence="6 7">
    <name type="scientific">Candidatus Peribacter riflensis</name>
    <dbReference type="NCBI Taxonomy" id="1735162"/>
    <lineage>
        <taxon>Bacteria</taxon>
        <taxon>Candidatus Peregrinibacteriota</taxon>
        <taxon>Candidatus Peribacteria</taxon>
        <taxon>Candidatus Peribacterales</taxon>
        <taxon>Candidatus Peribacteraceae</taxon>
        <taxon>Candidatus Peribacter</taxon>
    </lineage>
</organism>
<keyword evidence="4" id="KW-0812">Transmembrane</keyword>
<dbReference type="Proteomes" id="UP000069135">
    <property type="component" value="Chromosome"/>
</dbReference>